<dbReference type="CDD" id="cd02440">
    <property type="entry name" value="AdoMet_MTases"/>
    <property type="match status" value="1"/>
</dbReference>
<dbReference type="RefSeq" id="WP_014962200.1">
    <property type="nucleotide sequence ID" value="NZ_CP007243.1"/>
</dbReference>
<evidence type="ECO:0000256" key="2">
    <source>
        <dbReference type="ARBA" id="ARBA00022679"/>
    </source>
</evidence>
<dbReference type="AlphaFoldDB" id="A0A059XRW9"/>
<dbReference type="HOGENOM" id="CLU_955787_0_0_0"/>
<dbReference type="EMBL" id="CP007243">
    <property type="protein sequence ID" value="AIA31319.1"/>
    <property type="molecule type" value="Genomic_DNA"/>
</dbReference>
<dbReference type="PANTHER" id="PTHR43648">
    <property type="entry name" value="ELECTRON TRANSFER FLAVOPROTEIN BETA SUBUNIT LYSINE METHYLTRANSFERASE"/>
    <property type="match status" value="1"/>
</dbReference>
<name>A0A059XRW9_9BACT</name>
<keyword evidence="3" id="KW-0687">Ribonucleoprotein</keyword>
<dbReference type="GO" id="GO:0032259">
    <property type="term" value="P:methylation"/>
    <property type="evidence" value="ECO:0007669"/>
    <property type="project" value="UniProtKB-KW"/>
</dbReference>
<protein>
    <submittedName>
        <fullName evidence="3">Ribosomal protein L11 methyltransferase</fullName>
    </submittedName>
</protein>
<dbReference type="KEGG" id="lfp:Y981_12925"/>
<gene>
    <name evidence="3" type="ORF">Y981_12925</name>
</gene>
<keyword evidence="3" id="KW-0689">Ribosomal protein</keyword>
<dbReference type="InterPro" id="IPR029063">
    <property type="entry name" value="SAM-dependent_MTases_sf"/>
</dbReference>
<dbReference type="Pfam" id="PF06325">
    <property type="entry name" value="PrmA"/>
    <property type="match status" value="1"/>
</dbReference>
<keyword evidence="4" id="KW-1185">Reference proteome</keyword>
<reference evidence="3 4" key="2">
    <citation type="journal article" date="2015" name="Biomed. Res. Int.">
        <title>Effects of Arsenite Resistance on the Growth and Functional Gene Expression of Leptospirillum ferriphilum and Acidithiobacillus thiooxidans in Pure Culture and Coculture.</title>
        <authorList>
            <person name="Jiang H."/>
            <person name="Liang Y."/>
            <person name="Yin H."/>
            <person name="Xiao Y."/>
            <person name="Guo X."/>
            <person name="Xu Y."/>
            <person name="Hu Q."/>
            <person name="Liu H."/>
            <person name="Liu X."/>
        </authorList>
    </citation>
    <scope>NUCLEOTIDE SEQUENCE [LARGE SCALE GENOMIC DNA]</scope>
    <source>
        <strain evidence="3 4">YSK</strain>
    </source>
</reference>
<evidence type="ECO:0000313" key="4">
    <source>
        <dbReference type="Proteomes" id="UP000027059"/>
    </source>
</evidence>
<keyword evidence="1 3" id="KW-0489">Methyltransferase</keyword>
<dbReference type="GO" id="GO:0008276">
    <property type="term" value="F:protein methyltransferase activity"/>
    <property type="evidence" value="ECO:0007669"/>
    <property type="project" value="TreeGrafter"/>
</dbReference>
<dbReference type="OrthoDB" id="9785995at2"/>
<evidence type="ECO:0000313" key="3">
    <source>
        <dbReference type="EMBL" id="AIA31319.1"/>
    </source>
</evidence>
<accession>A0A059XRW9</accession>
<organism evidence="3 4">
    <name type="scientific">Leptospirillum ferriphilum YSK</name>
    <dbReference type="NCBI Taxonomy" id="1441628"/>
    <lineage>
        <taxon>Bacteria</taxon>
        <taxon>Pseudomonadati</taxon>
        <taxon>Nitrospirota</taxon>
        <taxon>Nitrospiria</taxon>
        <taxon>Nitrospirales</taxon>
        <taxon>Nitrospiraceae</taxon>
        <taxon>Leptospirillum</taxon>
    </lineage>
</organism>
<dbReference type="GO" id="GO:0005840">
    <property type="term" value="C:ribosome"/>
    <property type="evidence" value="ECO:0007669"/>
    <property type="project" value="UniProtKB-KW"/>
</dbReference>
<dbReference type="Proteomes" id="UP000027059">
    <property type="component" value="Chromosome"/>
</dbReference>
<sequence length="291" mass="32157">MNSGQPTILFRLMTDPEEATLLSGWLEKSTGQTVVEEIFDGRSVLSVSVGHMDGLKRALLAEAGRSLGGTVLPEEVIEETDWDSFWKKQGFSRFTVNRWMHVVPEWEDTPVVQEPVLRLHPHLAFGTGLHETTGQCLSLLVEHRPVVKNPKSTILDFGSGTGILGIAALKLGYGKTLYAVDDDPLAVESTVNNLRLNGLEGASVVGSDFCEIAREFLEKGNRFGLVLANVTGNVITRFLPEWHGLLEPGGILILSGISTRELGRIESFCPPPFSVFRRKRFHTIFLRKAFC</sequence>
<keyword evidence="2 3" id="KW-0808">Transferase</keyword>
<reference evidence="4" key="1">
    <citation type="submission" date="2014-02" db="EMBL/GenBank/DDBJ databases">
        <title>Complete genome sequence and comparative genomic analysis of the nitrogen-fixing bacterium Leptospirillum ferriphilum YSK.</title>
        <authorList>
            <person name="Guo X."/>
            <person name="Yin H."/>
            <person name="Liang Y."/>
            <person name="Hu Q."/>
            <person name="Ma L."/>
            <person name="Xiao Y."/>
            <person name="Zhang X."/>
            <person name="Qiu G."/>
            <person name="Liu X."/>
        </authorList>
    </citation>
    <scope>NUCLEOTIDE SEQUENCE [LARGE SCALE GENOMIC DNA]</scope>
    <source>
        <strain evidence="4">YSK</strain>
    </source>
</reference>
<dbReference type="PANTHER" id="PTHR43648:SF1">
    <property type="entry name" value="ELECTRON TRANSFER FLAVOPROTEIN BETA SUBUNIT LYSINE METHYLTRANSFERASE"/>
    <property type="match status" value="1"/>
</dbReference>
<dbReference type="Gene3D" id="3.40.50.150">
    <property type="entry name" value="Vaccinia Virus protein VP39"/>
    <property type="match status" value="1"/>
</dbReference>
<dbReference type="SUPFAM" id="SSF53335">
    <property type="entry name" value="S-adenosyl-L-methionine-dependent methyltransferases"/>
    <property type="match status" value="1"/>
</dbReference>
<evidence type="ECO:0000256" key="1">
    <source>
        <dbReference type="ARBA" id="ARBA00022603"/>
    </source>
</evidence>
<dbReference type="InterPro" id="IPR050078">
    <property type="entry name" value="Ribosomal_L11_MeTrfase_PrmA"/>
</dbReference>
<proteinExistence type="predicted"/>